<comment type="caution">
    <text evidence="1">The sequence shown here is derived from an EMBL/GenBank/DDBJ whole genome shotgun (WGS) entry which is preliminary data.</text>
</comment>
<keyword evidence="2" id="KW-1185">Reference proteome</keyword>
<dbReference type="AlphaFoldDB" id="A0AA40ASL7"/>
<dbReference type="Proteomes" id="UP001172159">
    <property type="component" value="Unassembled WGS sequence"/>
</dbReference>
<protein>
    <submittedName>
        <fullName evidence="1">Uncharacterized protein</fullName>
    </submittedName>
</protein>
<accession>A0AA40ASL7</accession>
<gene>
    <name evidence="1" type="ORF">B0T21DRAFT_414443</name>
</gene>
<sequence length="203" mass="23793">MPNTATQPVQSPNREQIPTTFIFQLQKNEKNRHLPDKLRGYIILHTPDFRTTIQNTFQLTDDHILSNSSAIYHSVKLGGDDLDKDAAKYHNLHWKRTWQIKDEAEGWSGEIRRYSWGQDEDLCHLDVLDWLPTVCVMEVTGYRQIDPEGKIYRVIAGWVRGYRNCERLVPDYCLVSGVERPFVRWWSWKVKGRVYTGEVELSG</sequence>
<reference evidence="1" key="1">
    <citation type="submission" date="2023-06" db="EMBL/GenBank/DDBJ databases">
        <title>Genome-scale phylogeny and comparative genomics of the fungal order Sordariales.</title>
        <authorList>
            <consortium name="Lawrence Berkeley National Laboratory"/>
            <person name="Hensen N."/>
            <person name="Bonometti L."/>
            <person name="Westerberg I."/>
            <person name="Brannstrom I.O."/>
            <person name="Guillou S."/>
            <person name="Cros-Aarteil S."/>
            <person name="Calhoun S."/>
            <person name="Haridas S."/>
            <person name="Kuo A."/>
            <person name="Mondo S."/>
            <person name="Pangilinan J."/>
            <person name="Riley R."/>
            <person name="Labutti K."/>
            <person name="Andreopoulos B."/>
            <person name="Lipzen A."/>
            <person name="Chen C."/>
            <person name="Yanf M."/>
            <person name="Daum C."/>
            <person name="Ng V."/>
            <person name="Clum A."/>
            <person name="Steindorff A."/>
            <person name="Ohm R."/>
            <person name="Martin F."/>
            <person name="Silar P."/>
            <person name="Natvig D."/>
            <person name="Lalanne C."/>
            <person name="Gautier V."/>
            <person name="Ament-Velasquez S.L."/>
            <person name="Kruys A."/>
            <person name="Hutchinson M.I."/>
            <person name="Powell A.J."/>
            <person name="Barry K."/>
            <person name="Miller A.N."/>
            <person name="Grigoriev I.V."/>
            <person name="Debuchy R."/>
            <person name="Gladieux P."/>
            <person name="Thoren M.H."/>
            <person name="Johannesson H."/>
        </authorList>
    </citation>
    <scope>NUCLEOTIDE SEQUENCE</scope>
    <source>
        <strain evidence="1">CBS 540.89</strain>
    </source>
</reference>
<dbReference type="EMBL" id="JAUKTV010000012">
    <property type="protein sequence ID" value="KAK0721247.1"/>
    <property type="molecule type" value="Genomic_DNA"/>
</dbReference>
<evidence type="ECO:0000313" key="2">
    <source>
        <dbReference type="Proteomes" id="UP001172159"/>
    </source>
</evidence>
<evidence type="ECO:0000313" key="1">
    <source>
        <dbReference type="EMBL" id="KAK0721247.1"/>
    </source>
</evidence>
<name>A0AA40ASL7_9PEZI</name>
<proteinExistence type="predicted"/>
<organism evidence="1 2">
    <name type="scientific">Apiosordaria backusii</name>
    <dbReference type="NCBI Taxonomy" id="314023"/>
    <lineage>
        <taxon>Eukaryota</taxon>
        <taxon>Fungi</taxon>
        <taxon>Dikarya</taxon>
        <taxon>Ascomycota</taxon>
        <taxon>Pezizomycotina</taxon>
        <taxon>Sordariomycetes</taxon>
        <taxon>Sordariomycetidae</taxon>
        <taxon>Sordariales</taxon>
        <taxon>Lasiosphaeriaceae</taxon>
        <taxon>Apiosordaria</taxon>
    </lineage>
</organism>